<accession>A0A0P7IWB6</accession>
<dbReference type="RefSeq" id="WP_055190300.1">
    <property type="nucleotide sequence ID" value="NZ_FPBS01000013.1"/>
</dbReference>
<evidence type="ECO:0000313" key="2">
    <source>
        <dbReference type="EMBL" id="KPN63700.1"/>
    </source>
</evidence>
<keyword evidence="1" id="KW-0812">Transmembrane</keyword>
<feature type="transmembrane region" description="Helical" evidence="1">
    <location>
        <begin position="44"/>
        <end position="68"/>
    </location>
</feature>
<protein>
    <recommendedName>
        <fullName evidence="4">ABC transporter permease</fullName>
    </recommendedName>
</protein>
<dbReference type="Proteomes" id="UP000050471">
    <property type="component" value="Unassembled WGS sequence"/>
</dbReference>
<organism evidence="2 3">
    <name type="scientific">Aliiroseovarius crassostreae</name>
    <dbReference type="NCBI Taxonomy" id="154981"/>
    <lineage>
        <taxon>Bacteria</taxon>
        <taxon>Pseudomonadati</taxon>
        <taxon>Pseudomonadota</taxon>
        <taxon>Alphaproteobacteria</taxon>
        <taxon>Rhodobacterales</taxon>
        <taxon>Paracoccaceae</taxon>
        <taxon>Aliiroseovarius</taxon>
    </lineage>
</organism>
<evidence type="ECO:0008006" key="4">
    <source>
        <dbReference type="Google" id="ProtNLM"/>
    </source>
</evidence>
<dbReference type="STRING" id="154981.AKJ29_13860"/>
<keyword evidence="1" id="KW-1133">Transmembrane helix</keyword>
<reference evidence="2 3" key="1">
    <citation type="submission" date="2015-09" db="EMBL/GenBank/DDBJ databases">
        <title>Draft genome sequence of Aliiroseovarius crassostreae CV919-312TSm, the causative agent of Roseovarius Oyster Disease (formerly Juvenile Oyster Disease).</title>
        <authorList>
            <person name="Kessner L."/>
            <person name="Spinard E."/>
            <person name="Nelson D."/>
        </authorList>
    </citation>
    <scope>NUCLEOTIDE SEQUENCE [LARGE SCALE GENOMIC DNA]</scope>
    <source>
        <strain evidence="2 3">CV919-312</strain>
    </source>
</reference>
<keyword evidence="3" id="KW-1185">Reference proteome</keyword>
<name>A0A0P7IWB6_9RHOB</name>
<gene>
    <name evidence="2" type="ORF">AKJ29_13860</name>
</gene>
<sequence length="72" mass="7886">MTPIFSMRNGQLLLSILVALFIAGPVQKTLPRQMFDGIRDNIEPSILAMSSLLVVISILMLAATAWLARKTS</sequence>
<evidence type="ECO:0000313" key="3">
    <source>
        <dbReference type="Proteomes" id="UP000050471"/>
    </source>
</evidence>
<comment type="caution">
    <text evidence="2">The sequence shown here is derived from an EMBL/GenBank/DDBJ whole genome shotgun (WGS) entry which is preliminary data.</text>
</comment>
<dbReference type="AlphaFoldDB" id="A0A0P7IWB6"/>
<keyword evidence="1" id="KW-0472">Membrane</keyword>
<dbReference type="EMBL" id="LKBA01000006">
    <property type="protein sequence ID" value="KPN63700.1"/>
    <property type="molecule type" value="Genomic_DNA"/>
</dbReference>
<proteinExistence type="predicted"/>
<evidence type="ECO:0000256" key="1">
    <source>
        <dbReference type="SAM" id="Phobius"/>
    </source>
</evidence>